<evidence type="ECO:0000256" key="3">
    <source>
        <dbReference type="ARBA" id="ARBA00023015"/>
    </source>
</evidence>
<dbReference type="InterPro" id="IPR025944">
    <property type="entry name" value="Sigma_54_int_dom_CS"/>
</dbReference>
<accession>E3PU01</accession>
<dbReference type="FunFam" id="3.40.50.300:FF:000006">
    <property type="entry name" value="DNA-binding transcriptional regulator NtrC"/>
    <property type="match status" value="1"/>
</dbReference>
<dbReference type="InterPro" id="IPR035965">
    <property type="entry name" value="PAS-like_dom_sf"/>
</dbReference>
<dbReference type="Gene3D" id="3.30.450.20">
    <property type="entry name" value="PAS domain"/>
    <property type="match status" value="1"/>
</dbReference>
<protein>
    <submittedName>
        <fullName evidence="11">Sigma-54-dependent transcriptional activator</fullName>
    </submittedName>
</protein>
<dbReference type="GO" id="GO:0005524">
    <property type="term" value="F:ATP binding"/>
    <property type="evidence" value="ECO:0007669"/>
    <property type="project" value="UniProtKB-KW"/>
</dbReference>
<organism evidence="11 12">
    <name type="scientific">Acetoanaerobium sticklandii (strain ATCC 12662 / DSM 519 / JCM 1433 / CCUG 9281 / NCIMB 10654 / HF)</name>
    <name type="common">Clostridium sticklandii</name>
    <dbReference type="NCBI Taxonomy" id="499177"/>
    <lineage>
        <taxon>Bacteria</taxon>
        <taxon>Bacillati</taxon>
        <taxon>Bacillota</taxon>
        <taxon>Clostridia</taxon>
        <taxon>Peptostreptococcales</taxon>
        <taxon>Filifactoraceae</taxon>
        <taxon>Acetoanaerobium</taxon>
    </lineage>
</organism>
<dbReference type="PRINTS" id="PR01590">
    <property type="entry name" value="HTHFIS"/>
</dbReference>
<dbReference type="PROSITE" id="PS00675">
    <property type="entry name" value="SIGMA54_INTERACT_1"/>
    <property type="match status" value="1"/>
</dbReference>
<keyword evidence="2" id="KW-0067">ATP-binding</keyword>
<dbReference type="PROSITE" id="PS51371">
    <property type="entry name" value="CBS"/>
    <property type="match status" value="1"/>
</dbReference>
<dbReference type="GO" id="GO:0043565">
    <property type="term" value="F:sequence-specific DNA binding"/>
    <property type="evidence" value="ECO:0007669"/>
    <property type="project" value="InterPro"/>
</dbReference>
<dbReference type="GO" id="GO:0006355">
    <property type="term" value="P:regulation of DNA-templated transcription"/>
    <property type="evidence" value="ECO:0007669"/>
    <property type="project" value="InterPro"/>
</dbReference>
<evidence type="ECO:0000256" key="1">
    <source>
        <dbReference type="ARBA" id="ARBA00022741"/>
    </source>
</evidence>
<dbReference type="InterPro" id="IPR009057">
    <property type="entry name" value="Homeodomain-like_sf"/>
</dbReference>
<evidence type="ECO:0000313" key="12">
    <source>
        <dbReference type="Proteomes" id="UP000007041"/>
    </source>
</evidence>
<dbReference type="Pfam" id="PF00571">
    <property type="entry name" value="CBS"/>
    <property type="match status" value="2"/>
</dbReference>
<dbReference type="Pfam" id="PF02954">
    <property type="entry name" value="HTH_8"/>
    <property type="match status" value="1"/>
</dbReference>
<keyword evidence="7" id="KW-0175">Coiled coil</keyword>
<dbReference type="SUPFAM" id="SSF54631">
    <property type="entry name" value="CBS-domain pair"/>
    <property type="match status" value="1"/>
</dbReference>
<keyword evidence="4" id="KW-0238">DNA-binding</keyword>
<reference evidence="12" key="1">
    <citation type="journal article" date="2010" name="BMC Genomics">
        <title>Clostridium sticklandii, a specialist in amino acid degradation:revisiting its metabolism through its genome sequence.</title>
        <authorList>
            <person name="Fonknechten N."/>
            <person name="Chaussonnerie S."/>
            <person name="Tricot S."/>
            <person name="Lajus A."/>
            <person name="Andreesen J.R."/>
            <person name="Perchat N."/>
            <person name="Pelletier E."/>
            <person name="Gouyvenoux M."/>
            <person name="Barbe V."/>
            <person name="Salanoubat M."/>
            <person name="Le Paslier D."/>
            <person name="Weissenbach J."/>
            <person name="Cohen G.N."/>
            <person name="Kreimeyer A."/>
        </authorList>
    </citation>
    <scope>NUCLEOTIDE SEQUENCE [LARGE SCALE GENOMIC DNA]</scope>
    <source>
        <strain evidence="12">ATCC 12662 / DSM 519 / JCM 1433 / CCUG 9281 / NCIMB 10654 / HF</strain>
    </source>
</reference>
<dbReference type="PROSITE" id="PS00676">
    <property type="entry name" value="SIGMA54_INTERACT_2"/>
    <property type="match status" value="1"/>
</dbReference>
<dbReference type="NCBIfam" id="NF041552">
    <property type="entry name" value="TF_PrdR"/>
    <property type="match status" value="1"/>
</dbReference>
<keyword evidence="5" id="KW-0804">Transcription</keyword>
<dbReference type="InterPro" id="IPR002078">
    <property type="entry name" value="Sigma_54_int"/>
</dbReference>
<evidence type="ECO:0000256" key="7">
    <source>
        <dbReference type="SAM" id="Coils"/>
    </source>
</evidence>
<dbReference type="AlphaFoldDB" id="E3PU01"/>
<dbReference type="SMART" id="SM00116">
    <property type="entry name" value="CBS"/>
    <property type="match status" value="2"/>
</dbReference>
<dbReference type="SMART" id="SM00382">
    <property type="entry name" value="AAA"/>
    <property type="match status" value="1"/>
</dbReference>
<dbReference type="InterPro" id="IPR002197">
    <property type="entry name" value="HTH_Fis"/>
</dbReference>
<dbReference type="InterPro" id="IPR000014">
    <property type="entry name" value="PAS"/>
</dbReference>
<dbReference type="Gene3D" id="3.10.580.10">
    <property type="entry name" value="CBS-domain"/>
    <property type="match status" value="1"/>
</dbReference>
<dbReference type="InterPro" id="IPR046342">
    <property type="entry name" value="CBS_dom_sf"/>
</dbReference>
<dbReference type="eggNOG" id="COG3829">
    <property type="taxonomic scope" value="Bacteria"/>
</dbReference>
<keyword evidence="1" id="KW-0547">Nucleotide-binding</keyword>
<dbReference type="InterPro" id="IPR003593">
    <property type="entry name" value="AAA+_ATPase"/>
</dbReference>
<evidence type="ECO:0000259" key="10">
    <source>
        <dbReference type="PROSITE" id="PS51371"/>
    </source>
</evidence>
<evidence type="ECO:0000256" key="5">
    <source>
        <dbReference type="ARBA" id="ARBA00023163"/>
    </source>
</evidence>
<dbReference type="Pfam" id="PF13426">
    <property type="entry name" value="PAS_9"/>
    <property type="match status" value="1"/>
</dbReference>
<feature type="coiled-coil region" evidence="7">
    <location>
        <begin position="239"/>
        <end position="266"/>
    </location>
</feature>
<dbReference type="CDD" id="cd02205">
    <property type="entry name" value="CBS_pair_SF"/>
    <property type="match status" value="1"/>
</dbReference>
<dbReference type="PROSITE" id="PS00688">
    <property type="entry name" value="SIGMA54_INTERACT_3"/>
    <property type="match status" value="1"/>
</dbReference>
<dbReference type="InterPro" id="IPR048106">
    <property type="entry name" value="PrdR-like"/>
</dbReference>
<feature type="domain" description="Sigma-54 factor interaction" evidence="8">
    <location>
        <begin position="273"/>
        <end position="502"/>
    </location>
</feature>
<dbReference type="PROSITE" id="PS50112">
    <property type="entry name" value="PAS"/>
    <property type="match status" value="1"/>
</dbReference>
<dbReference type="CDD" id="cd00009">
    <property type="entry name" value="AAA"/>
    <property type="match status" value="1"/>
</dbReference>
<dbReference type="NCBIfam" id="TIGR00229">
    <property type="entry name" value="sensory_box"/>
    <property type="match status" value="1"/>
</dbReference>
<dbReference type="SUPFAM" id="SSF52540">
    <property type="entry name" value="P-loop containing nucleoside triphosphate hydrolases"/>
    <property type="match status" value="1"/>
</dbReference>
<keyword evidence="12" id="KW-1185">Reference proteome</keyword>
<dbReference type="Pfam" id="PF00158">
    <property type="entry name" value="Sigma54_activat"/>
    <property type="match status" value="1"/>
</dbReference>
<dbReference type="PROSITE" id="PS50045">
    <property type="entry name" value="SIGMA54_INTERACT_4"/>
    <property type="match status" value="1"/>
</dbReference>
<dbReference type="Gene3D" id="3.40.50.300">
    <property type="entry name" value="P-loop containing nucleotide triphosphate hydrolases"/>
    <property type="match status" value="1"/>
</dbReference>
<dbReference type="PANTHER" id="PTHR32071">
    <property type="entry name" value="TRANSCRIPTIONAL REGULATORY PROTEIN"/>
    <property type="match status" value="1"/>
</dbReference>
<dbReference type="SUPFAM" id="SSF46689">
    <property type="entry name" value="Homeodomain-like"/>
    <property type="match status" value="1"/>
</dbReference>
<keyword evidence="3" id="KW-0805">Transcription regulation</keyword>
<dbReference type="SUPFAM" id="SSF55785">
    <property type="entry name" value="PYP-like sensor domain (PAS domain)"/>
    <property type="match status" value="1"/>
</dbReference>
<dbReference type="HOGENOM" id="CLU_000445_8_1_9"/>
<dbReference type="Gene3D" id="1.10.8.60">
    <property type="match status" value="1"/>
</dbReference>
<sequence>MFFNQTKRLKVKEIMSKDFIVFDSDISLRRCVEHIALNNLKEVIVRHHEKLTGYIKFDDIIKISLSQSFSEKKLFDIRANKPFYLNVEDTVLMAKDIMRENQVDRVFVLDDEKLVGVLRTQDIVYKLYPKIQANEDLYELLWDNVHEGICIIDNKGMVCIWGRGSEKLYGIKKSEIIGKKLEEFFPTALLLDVLKSKEPVENIIHSPRKNTYVNISALPLIKNGKLIGVVSTERDVSEITNLSRELEFTKEKLDYLQVEVRKMNEDKFSFGNIVGKSKIMTHTIDRAYQVASTTSSVLISGESGTGKEVFARAIHQSSGREGAFVAINCSAIPESLFESEMFGYESGAFTGALSKGKIGKIEIANGGTLFLDEIGDMPLHMQAKLLRVLQERQLMRVGGDKSISLDVRVISATHRNLEDMVKSGTFREDLYYRLNVVNIKLPSLSDRIEDVPLFVKLFIEEFCRENHMKVPNISPEILNMLMNYSWPGNIRELKNMVEHLVVFSKNNEIQIDTLPEYINNKEDKTINIKNEKSLTDLIRKTEIKAIHDAMKECGNNKQQAAKLLDIPRSTLYYKIKFYDLNQYL</sequence>
<dbReference type="Proteomes" id="UP000007041">
    <property type="component" value="Chromosome"/>
</dbReference>
<dbReference type="PANTHER" id="PTHR32071:SF57">
    <property type="entry name" value="C4-DICARBOXYLATE TRANSPORT TRANSCRIPTIONAL REGULATORY PROTEIN DCTD"/>
    <property type="match status" value="1"/>
</dbReference>
<dbReference type="EMBL" id="FP565809">
    <property type="protein sequence ID" value="CBH22355.1"/>
    <property type="molecule type" value="Genomic_DNA"/>
</dbReference>
<dbReference type="InterPro" id="IPR025943">
    <property type="entry name" value="Sigma_54_int_dom_ATP-bd_2"/>
</dbReference>
<proteinExistence type="predicted"/>
<dbReference type="InterPro" id="IPR000644">
    <property type="entry name" value="CBS_dom"/>
</dbReference>
<evidence type="ECO:0000259" key="8">
    <source>
        <dbReference type="PROSITE" id="PS50045"/>
    </source>
</evidence>
<dbReference type="InterPro" id="IPR058031">
    <property type="entry name" value="AAA_lid_NorR"/>
</dbReference>
<dbReference type="InterPro" id="IPR025662">
    <property type="entry name" value="Sigma_54_int_dom_ATP-bd_1"/>
</dbReference>
<evidence type="ECO:0000256" key="6">
    <source>
        <dbReference type="PROSITE-ProRule" id="PRU00703"/>
    </source>
</evidence>
<evidence type="ECO:0000259" key="9">
    <source>
        <dbReference type="PROSITE" id="PS50112"/>
    </source>
</evidence>
<feature type="domain" description="CBS" evidence="10">
    <location>
        <begin position="77"/>
        <end position="137"/>
    </location>
</feature>
<dbReference type="Pfam" id="PF25601">
    <property type="entry name" value="AAA_lid_14"/>
    <property type="match status" value="1"/>
</dbReference>
<dbReference type="KEGG" id="cst:CLOST_2237"/>
<name>E3PU01_ACESD</name>
<evidence type="ECO:0000256" key="2">
    <source>
        <dbReference type="ARBA" id="ARBA00022840"/>
    </source>
</evidence>
<dbReference type="Gene3D" id="1.10.10.60">
    <property type="entry name" value="Homeodomain-like"/>
    <property type="match status" value="1"/>
</dbReference>
<dbReference type="SMART" id="SM00091">
    <property type="entry name" value="PAS"/>
    <property type="match status" value="1"/>
</dbReference>
<dbReference type="InterPro" id="IPR027417">
    <property type="entry name" value="P-loop_NTPase"/>
</dbReference>
<evidence type="ECO:0000313" key="11">
    <source>
        <dbReference type="EMBL" id="CBH22355.1"/>
    </source>
</evidence>
<gene>
    <name evidence="11" type="primary">prdR</name>
    <name evidence="11" type="ordered locus">CLOST_2237</name>
</gene>
<feature type="domain" description="PAS" evidence="9">
    <location>
        <begin position="134"/>
        <end position="185"/>
    </location>
</feature>
<dbReference type="STRING" id="1511.CLOST_2237"/>
<evidence type="ECO:0000256" key="4">
    <source>
        <dbReference type="ARBA" id="ARBA00023125"/>
    </source>
</evidence>
<keyword evidence="6" id="KW-0129">CBS domain</keyword>